<dbReference type="PIRSF" id="PIRSF019435">
    <property type="entry name" value="UCP019435"/>
    <property type="match status" value="1"/>
</dbReference>
<dbReference type="GeneID" id="15393115"/>
<evidence type="ECO:0000313" key="2">
    <source>
        <dbReference type="Proteomes" id="UP000013307"/>
    </source>
</evidence>
<reference evidence="1 2" key="1">
    <citation type="journal article" date="2013" name="Genome Announc.">
        <title>Complete Genome Sequence of the Thermophilic and Facultatively Chemolithoautotrophic Sulfate Reducer Archaeoglobus sulfaticallidus Strain PM70-1T.</title>
        <authorList>
            <person name="Stokke R."/>
            <person name="Hocking W.P."/>
            <person name="Steinsbu B.O."/>
            <person name="Steen I.H."/>
        </authorList>
    </citation>
    <scope>NUCLEOTIDE SEQUENCE [LARGE SCALE GENOMIC DNA]</scope>
    <source>
        <strain evidence="1">PM70-1</strain>
    </source>
</reference>
<dbReference type="PANTHER" id="PTHR39640:SF1">
    <property type="entry name" value="DUF790 FAMILY PROTEIN"/>
    <property type="match status" value="1"/>
</dbReference>
<dbReference type="HOGENOM" id="CLU_038336_0_0_2"/>
<name>N0BEN0_9EURY</name>
<dbReference type="AlphaFoldDB" id="N0BEN0"/>
<accession>N0BEN0</accession>
<dbReference type="OrthoDB" id="57367at2157"/>
<dbReference type="InterPro" id="IPR008508">
    <property type="entry name" value="Bax1"/>
</dbReference>
<keyword evidence="2" id="KW-1185">Reference proteome</keyword>
<gene>
    <name evidence="1" type="ORF">Asulf_01480</name>
</gene>
<dbReference type="eggNOG" id="arCOG04356">
    <property type="taxonomic scope" value="Archaea"/>
</dbReference>
<proteinExistence type="predicted"/>
<dbReference type="RefSeq" id="WP_015591061.1">
    <property type="nucleotide sequence ID" value="NC_021169.1"/>
</dbReference>
<sequence>MLPKEYLDVRKIKGKIYPRFVDFEWFDIAKKVISIYAKNTGNKLKKARNEVKKIEDSENYKKIRAFARIVEREIDFKSPTTLNPLEVRKLLFSKGPVTTASEREKVIEEVARRFGVDKREIELSMFGDMEEDSIIDGVKVDPETLLMKYNLSLLQTTLMNAIAVRFRVEDNHKKVFSGIKRLGLMYEIEDEFVRLTGPASILKQTKKYGTAFAKLIPAIVNSRLWVIHAEILDYDRIYRMSISSEDGVMFYREKLSMDFDSSLEEELYSRLICSRRDLEIVREPSLVSVGGFAFIPDFRIRRGDREIYIEIAGFWTEDYVKKKVEKIERANIPLLVVAREEIAEKLKSRHVIRFKNKLPYLKILKFINEYFADSGGKNIMKAEGEVPEKYLRYKDWFVSIDFIEYCKKCIEEGRVEEVVEKEGGSIALEYLGYKVVWDGLSDFRIVRVHDD</sequence>
<dbReference type="Proteomes" id="UP000013307">
    <property type="component" value="Chromosome"/>
</dbReference>
<evidence type="ECO:0000313" key="1">
    <source>
        <dbReference type="EMBL" id="AGK61463.1"/>
    </source>
</evidence>
<dbReference type="KEGG" id="ast:Asulf_01480"/>
<dbReference type="PANTHER" id="PTHR39640">
    <property type="entry name" value="VNG6129C"/>
    <property type="match status" value="1"/>
</dbReference>
<dbReference type="STRING" id="387631.Asulf_01480"/>
<dbReference type="EMBL" id="CP005290">
    <property type="protein sequence ID" value="AGK61463.1"/>
    <property type="molecule type" value="Genomic_DNA"/>
</dbReference>
<organism evidence="1 2">
    <name type="scientific">Archaeoglobus sulfaticallidus PM70-1</name>
    <dbReference type="NCBI Taxonomy" id="387631"/>
    <lineage>
        <taxon>Archaea</taxon>
        <taxon>Methanobacteriati</taxon>
        <taxon>Methanobacteriota</taxon>
        <taxon>Archaeoglobi</taxon>
        <taxon>Archaeoglobales</taxon>
        <taxon>Archaeoglobaceae</taxon>
        <taxon>Archaeoglobus</taxon>
    </lineage>
</organism>
<protein>
    <submittedName>
        <fullName evidence="1">Uncharacterized protein</fullName>
    </submittedName>
</protein>
<dbReference type="Pfam" id="PF05626">
    <property type="entry name" value="DUF790"/>
    <property type="match status" value="1"/>
</dbReference>